<protein>
    <submittedName>
        <fullName evidence="4">DUF4097 and DUF4098 domain-containing protein YvlB</fullName>
    </submittedName>
</protein>
<dbReference type="PANTHER" id="PTHR34094:SF1">
    <property type="entry name" value="PROTEIN FAM185A"/>
    <property type="match status" value="1"/>
</dbReference>
<evidence type="ECO:0000256" key="1">
    <source>
        <dbReference type="SAM" id="MobiDB-lite"/>
    </source>
</evidence>
<proteinExistence type="predicted"/>
<dbReference type="Pfam" id="PF22746">
    <property type="entry name" value="SHOCT-like_DUF2089-C"/>
    <property type="match status" value="1"/>
</dbReference>
<dbReference type="Pfam" id="PF13349">
    <property type="entry name" value="DUF4097"/>
    <property type="match status" value="1"/>
</dbReference>
<dbReference type="InterPro" id="IPR025164">
    <property type="entry name" value="Toastrack_DUF4097"/>
</dbReference>
<gene>
    <name evidence="4" type="ORF">EDD68_12117</name>
</gene>
<sequence length="368" mass="42087">MNDERKRILKMVEEGLISADEAADLLESLEKNKQQTDQSSSAISTEVDWENQNTFTDEQHSSDTKSFKNKLLNFVEDTIKKVKHADLDFNFGTYYHVSHIYQYSDVSLDEVDLDIENGSVTLQVWDEKDVRVECNARVYQVENEQEAKEKMMRDFRVHTNDGRLTLRSQTKKIKLDLQVYVPDNVYTDLHARLFNGTVKFEGLSVDKAKVKTSNGKIHLYQMEGKDWEVESANGSVRLEKIVCDECEVETMNGSIHLDGDFGKVETQTINGMIRCYWNGEKGHTGFFKTTAGSIHLYLPENKAIDGELKTNIGSVQCHLPVAKMIQNNQDVLRKSMRFQTSSNVEQYHHIEAETKTGSIKVQPLTTGR</sequence>
<dbReference type="Proteomes" id="UP000294650">
    <property type="component" value="Unassembled WGS sequence"/>
</dbReference>
<dbReference type="EMBL" id="SMAN01000021">
    <property type="protein sequence ID" value="TCT18764.1"/>
    <property type="molecule type" value="Genomic_DNA"/>
</dbReference>
<keyword evidence="5" id="KW-1185">Reference proteome</keyword>
<evidence type="ECO:0000313" key="4">
    <source>
        <dbReference type="EMBL" id="TCT18764.1"/>
    </source>
</evidence>
<dbReference type="RefSeq" id="WP_165902178.1">
    <property type="nucleotide sequence ID" value="NZ_SMAN01000021.1"/>
</dbReference>
<dbReference type="InterPro" id="IPR053959">
    <property type="entry name" value="YvlB/LiaX_N"/>
</dbReference>
<name>A0A4R3MRB2_9BACI</name>
<organism evidence="4 5">
    <name type="scientific">Melghiribacillus thermohalophilus</name>
    <dbReference type="NCBI Taxonomy" id="1324956"/>
    <lineage>
        <taxon>Bacteria</taxon>
        <taxon>Bacillati</taxon>
        <taxon>Bacillota</taxon>
        <taxon>Bacilli</taxon>
        <taxon>Bacillales</taxon>
        <taxon>Bacillaceae</taxon>
        <taxon>Melghiribacillus</taxon>
    </lineage>
</organism>
<feature type="compositionally biased region" description="Polar residues" evidence="1">
    <location>
        <begin position="35"/>
        <end position="50"/>
    </location>
</feature>
<comment type="caution">
    <text evidence="4">The sequence shown here is derived from an EMBL/GenBank/DDBJ whole genome shotgun (WGS) entry which is preliminary data.</text>
</comment>
<feature type="domain" description="YvlB/LiaX N-terminal" evidence="3">
    <location>
        <begin position="3"/>
        <end position="34"/>
    </location>
</feature>
<feature type="region of interest" description="Disordered" evidence="1">
    <location>
        <begin position="28"/>
        <end position="50"/>
    </location>
</feature>
<evidence type="ECO:0000259" key="2">
    <source>
        <dbReference type="Pfam" id="PF13349"/>
    </source>
</evidence>
<dbReference type="AlphaFoldDB" id="A0A4R3MRB2"/>
<evidence type="ECO:0000313" key="5">
    <source>
        <dbReference type="Proteomes" id="UP000294650"/>
    </source>
</evidence>
<dbReference type="InterPro" id="IPR016599">
    <property type="entry name" value="UCP012569"/>
</dbReference>
<dbReference type="PIRSF" id="PIRSF012569">
    <property type="entry name" value="UCP012569"/>
    <property type="match status" value="1"/>
</dbReference>
<dbReference type="PANTHER" id="PTHR34094">
    <property type="match status" value="1"/>
</dbReference>
<dbReference type="Gene3D" id="2.160.20.120">
    <property type="match status" value="1"/>
</dbReference>
<accession>A0A4R3MRB2</accession>
<evidence type="ECO:0000259" key="3">
    <source>
        <dbReference type="Pfam" id="PF22746"/>
    </source>
</evidence>
<reference evidence="4 5" key="1">
    <citation type="submission" date="2019-03" db="EMBL/GenBank/DDBJ databases">
        <title>Genomic Encyclopedia of Type Strains, Phase IV (KMG-IV): sequencing the most valuable type-strain genomes for metagenomic binning, comparative biology and taxonomic classification.</title>
        <authorList>
            <person name="Goeker M."/>
        </authorList>
    </citation>
    <scope>NUCLEOTIDE SEQUENCE [LARGE SCALE GENOMIC DNA]</scope>
    <source>
        <strain evidence="4 5">DSM 25894</strain>
    </source>
</reference>
<feature type="domain" description="DUF4097" evidence="2">
    <location>
        <begin position="113"/>
        <end position="361"/>
    </location>
</feature>